<comment type="similarity">
    <text evidence="3">Belongs to the eukaryotic/archaeal RNase P protein component 2 family.</text>
</comment>
<dbReference type="Proteomes" id="UP001174936">
    <property type="component" value="Unassembled WGS sequence"/>
</dbReference>
<evidence type="ECO:0000256" key="5">
    <source>
        <dbReference type="ARBA" id="ARBA00022694"/>
    </source>
</evidence>
<dbReference type="GO" id="GO:0000460">
    <property type="term" value="P:maturation of 5.8S rRNA"/>
    <property type="evidence" value="ECO:0007669"/>
    <property type="project" value="UniProtKB-ARBA"/>
</dbReference>
<evidence type="ECO:0000256" key="9">
    <source>
        <dbReference type="ARBA" id="ARBA00055200"/>
    </source>
</evidence>
<evidence type="ECO:0000313" key="11">
    <source>
        <dbReference type="Proteomes" id="UP001174936"/>
    </source>
</evidence>
<evidence type="ECO:0000256" key="4">
    <source>
        <dbReference type="ARBA" id="ARBA00012179"/>
    </source>
</evidence>
<evidence type="ECO:0000256" key="8">
    <source>
        <dbReference type="ARBA" id="ARBA00044198"/>
    </source>
</evidence>
<organism evidence="10 11">
    <name type="scientific">Cercophora newfieldiana</name>
    <dbReference type="NCBI Taxonomy" id="92897"/>
    <lineage>
        <taxon>Eukaryota</taxon>
        <taxon>Fungi</taxon>
        <taxon>Dikarya</taxon>
        <taxon>Ascomycota</taxon>
        <taxon>Pezizomycotina</taxon>
        <taxon>Sordariomycetes</taxon>
        <taxon>Sordariomycetidae</taxon>
        <taxon>Sordariales</taxon>
        <taxon>Lasiosphaeriaceae</taxon>
        <taxon>Cercophora</taxon>
    </lineage>
</organism>
<accession>A0AA39Y0J8</accession>
<keyword evidence="11" id="KW-1185">Reference proteome</keyword>
<comment type="caution">
    <text evidence="10">The sequence shown here is derived from an EMBL/GenBank/DDBJ whole genome shotgun (WGS) entry which is preliminary data.</text>
</comment>
<evidence type="ECO:0000256" key="7">
    <source>
        <dbReference type="ARBA" id="ARBA00023242"/>
    </source>
</evidence>
<keyword evidence="6" id="KW-0378">Hydrolase</keyword>
<sequence>MVRLKDRYLLVNIVYTDVQPGQAKGPVSDLMLYNQPTTGELRPQHLLKAIRSEVNALFGDCGSGAVDRSLQVKYLSQATSTFILRISRDHYRLVWAALSFMHKLPFKDGRPCVYRVVRVSGTIRKVEEEAVRRAKLFILAAKEEMAGKPSSGALDALLRGKDQGRGLAMVVDQDVDDLEDDDLEMEVGG</sequence>
<evidence type="ECO:0000256" key="3">
    <source>
        <dbReference type="ARBA" id="ARBA00010800"/>
    </source>
</evidence>
<dbReference type="GO" id="GO:0030681">
    <property type="term" value="C:multimeric ribonuclease P complex"/>
    <property type="evidence" value="ECO:0007669"/>
    <property type="project" value="TreeGrafter"/>
</dbReference>
<comment type="subcellular location">
    <subcellularLocation>
        <location evidence="2">Nucleus</location>
    </subcellularLocation>
</comment>
<dbReference type="SUPFAM" id="SSF160350">
    <property type="entry name" value="Rnp2-like"/>
    <property type="match status" value="1"/>
</dbReference>
<dbReference type="GO" id="GO:0005730">
    <property type="term" value="C:nucleolus"/>
    <property type="evidence" value="ECO:0007669"/>
    <property type="project" value="TreeGrafter"/>
</dbReference>
<name>A0AA39Y0J8_9PEZI</name>
<dbReference type="FunFam" id="3.30.70.3250:FF:000004">
    <property type="entry name" value="Ribonuclease P/MRP protein subunit POP5"/>
    <property type="match status" value="1"/>
</dbReference>
<keyword evidence="5" id="KW-0819">tRNA processing</keyword>
<dbReference type="PANTHER" id="PTHR15441">
    <property type="entry name" value="RIBONUCLEASE P PROTEIN SUBUNIT P14"/>
    <property type="match status" value="1"/>
</dbReference>
<evidence type="ECO:0000256" key="6">
    <source>
        <dbReference type="ARBA" id="ARBA00022801"/>
    </source>
</evidence>
<dbReference type="InterPro" id="IPR038085">
    <property type="entry name" value="Rnp2-like_sf"/>
</dbReference>
<keyword evidence="7" id="KW-0539">Nucleus</keyword>
<proteinExistence type="inferred from homology"/>
<protein>
    <recommendedName>
        <fullName evidence="8">Ribonuclease P/MRP protein subunit POP5</fullName>
        <ecNumber evidence="4">3.1.26.5</ecNumber>
    </recommendedName>
</protein>
<dbReference type="GO" id="GO:0033204">
    <property type="term" value="F:ribonuclease P RNA binding"/>
    <property type="evidence" value="ECO:0007669"/>
    <property type="project" value="TreeGrafter"/>
</dbReference>
<dbReference type="EMBL" id="JAULSV010000005">
    <property type="protein sequence ID" value="KAK0643668.1"/>
    <property type="molecule type" value="Genomic_DNA"/>
</dbReference>
<dbReference type="EC" id="3.1.26.5" evidence="4"/>
<dbReference type="AlphaFoldDB" id="A0AA39Y0J8"/>
<evidence type="ECO:0000256" key="1">
    <source>
        <dbReference type="ARBA" id="ARBA00000928"/>
    </source>
</evidence>
<gene>
    <name evidence="10" type="ORF">B0T16DRAFT_459783</name>
</gene>
<dbReference type="GO" id="GO:0000172">
    <property type="term" value="C:ribonuclease MRP complex"/>
    <property type="evidence" value="ECO:0007669"/>
    <property type="project" value="TreeGrafter"/>
</dbReference>
<dbReference type="InterPro" id="IPR002759">
    <property type="entry name" value="Pop5/Rpp14/Rnp2-like"/>
</dbReference>
<dbReference type="PANTHER" id="PTHR15441:SF2">
    <property type="entry name" value="RIBONUCLEASE P_MRP PROTEIN SUBUNIT POP5"/>
    <property type="match status" value="1"/>
</dbReference>
<reference evidence="10" key="1">
    <citation type="submission" date="2023-06" db="EMBL/GenBank/DDBJ databases">
        <title>Genome-scale phylogeny and comparative genomics of the fungal order Sordariales.</title>
        <authorList>
            <consortium name="Lawrence Berkeley National Laboratory"/>
            <person name="Hensen N."/>
            <person name="Bonometti L."/>
            <person name="Westerberg I."/>
            <person name="Brannstrom I.O."/>
            <person name="Guillou S."/>
            <person name="Cros-Aarteil S."/>
            <person name="Calhoun S."/>
            <person name="Haridas S."/>
            <person name="Kuo A."/>
            <person name="Mondo S."/>
            <person name="Pangilinan J."/>
            <person name="Riley R."/>
            <person name="Labutti K."/>
            <person name="Andreopoulos B."/>
            <person name="Lipzen A."/>
            <person name="Chen C."/>
            <person name="Yanf M."/>
            <person name="Daum C."/>
            <person name="Ng V."/>
            <person name="Clum A."/>
            <person name="Steindorff A."/>
            <person name="Ohm R."/>
            <person name="Martin F."/>
            <person name="Silar P."/>
            <person name="Natvig D."/>
            <person name="Lalanne C."/>
            <person name="Gautier V."/>
            <person name="Ament-Velasquez S.L."/>
            <person name="Kruys A."/>
            <person name="Hutchinson M.I."/>
            <person name="Powell A.J."/>
            <person name="Barry K."/>
            <person name="Miller A.N."/>
            <person name="Grigoriev I.V."/>
            <person name="Debuchy R."/>
            <person name="Gladieux P."/>
            <person name="Thoren M.H."/>
            <person name="Johannesson H."/>
        </authorList>
    </citation>
    <scope>NUCLEOTIDE SEQUENCE</scope>
    <source>
        <strain evidence="10">SMH2532-1</strain>
    </source>
</reference>
<dbReference type="GO" id="GO:0001682">
    <property type="term" value="P:tRNA 5'-leader removal"/>
    <property type="evidence" value="ECO:0007669"/>
    <property type="project" value="InterPro"/>
</dbReference>
<comment type="catalytic activity">
    <reaction evidence="1">
        <text>Endonucleolytic cleavage of RNA, removing 5'-extranucleotides from tRNA precursor.</text>
        <dbReference type="EC" id="3.1.26.5"/>
    </reaction>
</comment>
<dbReference type="Gene3D" id="3.30.70.3250">
    <property type="entry name" value="Ribonuclease P, Pop5 subunit"/>
    <property type="match status" value="1"/>
</dbReference>
<comment type="function">
    <text evidence="9">Component of ribonuclease P, a protein complex that generates mature tRNA molecules by cleaving their 5'-ends. Also a component of RNase MRP, which cleaves pre-rRNA sequences.</text>
</comment>
<dbReference type="Pfam" id="PF01900">
    <property type="entry name" value="RNase_P_Rpp14"/>
    <property type="match status" value="1"/>
</dbReference>
<dbReference type="GO" id="GO:0004526">
    <property type="term" value="F:ribonuclease P activity"/>
    <property type="evidence" value="ECO:0007669"/>
    <property type="project" value="UniProtKB-EC"/>
</dbReference>
<evidence type="ECO:0000313" key="10">
    <source>
        <dbReference type="EMBL" id="KAK0643668.1"/>
    </source>
</evidence>
<evidence type="ECO:0000256" key="2">
    <source>
        <dbReference type="ARBA" id="ARBA00004123"/>
    </source>
</evidence>